<dbReference type="GO" id="GO:0005524">
    <property type="term" value="F:ATP binding"/>
    <property type="evidence" value="ECO:0007669"/>
    <property type="project" value="UniProtKB-KW"/>
</dbReference>
<feature type="domain" description="ABC transporter" evidence="8">
    <location>
        <begin position="267"/>
        <end position="502"/>
    </location>
</feature>
<keyword evidence="10" id="KW-1185">Reference proteome</keyword>
<evidence type="ECO:0000256" key="5">
    <source>
        <dbReference type="ARBA" id="ARBA00022840"/>
    </source>
</evidence>
<proteinExistence type="inferred from homology"/>
<dbReference type="InterPro" id="IPR027417">
    <property type="entry name" value="P-loop_NTPase"/>
</dbReference>
<evidence type="ECO:0000259" key="8">
    <source>
        <dbReference type="PROSITE" id="PS50893"/>
    </source>
</evidence>
<sequence>MSAVSYAGCSDLHVQYPGRDNPTLSGMQVHIQQGEKILLLGPSGSGKSTLLHVLAGLIPDFIQAMMKGDIWGPEQKGVLFQDPESQFCMLTVDEDIAFSLENQQVPPEDMSEMINRVKRQAGIHDLPGDTPIHTLSGGTSQRLAFATILALEPEILFLDEPTAQLDPSGTSNVIDMLRNLPESQTVLIIEHKLEGIIDWMDRVLLINDDGELIADGSPKQIYTEQIHLIDKYGIWKPRLWPYSLEELETLPDTIKPRERKKTSNAIIEMERGKLSLNHYTVWDHVNVSIETGEWVMIMGANGSGKSSYLRALMGLHPLQEGRIQYNFSGSKLETPVKTEMLSNHMGFVFQNPEHQFVTDSVEEEIAFDGQVEQWPAEETAQRVEQLLEEFRLKHLRTANPYTLSTGQKRRLSVASMLLKRHEVLLLDEPTFGQDAKMAKELLDQFEQLYKEGTTIVMTTHDVELAYTYATKLIVFADNQLLFTGDPEVFFAQQTLVQQARLQLPLNMEYKAYQQNKATEQAVFV</sequence>
<keyword evidence="4" id="KW-0547">Nucleotide-binding</keyword>
<evidence type="ECO:0000256" key="2">
    <source>
        <dbReference type="ARBA" id="ARBA00022448"/>
    </source>
</evidence>
<comment type="caution">
    <text evidence="9">The sequence shown here is derived from an EMBL/GenBank/DDBJ whole genome shotgun (WGS) entry which is preliminary data.</text>
</comment>
<name>A0ABN0Z3U1_9BACI</name>
<dbReference type="Pfam" id="PF00005">
    <property type="entry name" value="ABC_tran"/>
    <property type="match status" value="2"/>
</dbReference>
<dbReference type="InterPro" id="IPR003593">
    <property type="entry name" value="AAA+_ATPase"/>
</dbReference>
<keyword evidence="7" id="KW-0472">Membrane</keyword>
<evidence type="ECO:0000256" key="3">
    <source>
        <dbReference type="ARBA" id="ARBA00022475"/>
    </source>
</evidence>
<evidence type="ECO:0000256" key="4">
    <source>
        <dbReference type="ARBA" id="ARBA00022741"/>
    </source>
</evidence>
<evidence type="ECO:0000313" key="10">
    <source>
        <dbReference type="Proteomes" id="UP001501459"/>
    </source>
</evidence>
<keyword evidence="3" id="KW-1003">Cell membrane</keyword>
<keyword evidence="2" id="KW-0813">Transport</keyword>
<keyword evidence="6" id="KW-1278">Translocase</keyword>
<reference evidence="9 10" key="1">
    <citation type="journal article" date="2019" name="Int. J. Syst. Evol. Microbiol.">
        <title>The Global Catalogue of Microorganisms (GCM) 10K type strain sequencing project: providing services to taxonomists for standard genome sequencing and annotation.</title>
        <authorList>
            <consortium name="The Broad Institute Genomics Platform"/>
            <consortium name="The Broad Institute Genome Sequencing Center for Infectious Disease"/>
            <person name="Wu L."/>
            <person name="Ma J."/>
        </authorList>
    </citation>
    <scope>NUCLEOTIDE SEQUENCE [LARGE SCALE GENOMIC DNA]</scope>
    <source>
        <strain evidence="9 10">JCM 12149</strain>
    </source>
</reference>
<dbReference type="NCBIfam" id="NF010167">
    <property type="entry name" value="PRK13648.1"/>
    <property type="match status" value="2"/>
</dbReference>
<dbReference type="SMART" id="SM00382">
    <property type="entry name" value="AAA"/>
    <property type="match status" value="2"/>
</dbReference>
<dbReference type="Proteomes" id="UP001501459">
    <property type="component" value="Unassembled WGS sequence"/>
</dbReference>
<dbReference type="PROSITE" id="PS50893">
    <property type="entry name" value="ABC_TRANSPORTER_2"/>
    <property type="match status" value="2"/>
</dbReference>
<gene>
    <name evidence="9" type="ORF">GCM10008983_05770</name>
</gene>
<dbReference type="EMBL" id="BAAADM010000011">
    <property type="protein sequence ID" value="GAA0432038.1"/>
    <property type="molecule type" value="Genomic_DNA"/>
</dbReference>
<dbReference type="InterPro" id="IPR003439">
    <property type="entry name" value="ABC_transporter-like_ATP-bd"/>
</dbReference>
<accession>A0ABN0Z3U1</accession>
<evidence type="ECO:0000256" key="1">
    <source>
        <dbReference type="ARBA" id="ARBA00005417"/>
    </source>
</evidence>
<keyword evidence="5 9" id="KW-0067">ATP-binding</keyword>
<evidence type="ECO:0000256" key="7">
    <source>
        <dbReference type="ARBA" id="ARBA00023136"/>
    </source>
</evidence>
<dbReference type="CDD" id="cd03225">
    <property type="entry name" value="ABC_cobalt_CbiO_domain1"/>
    <property type="match status" value="2"/>
</dbReference>
<dbReference type="PANTHER" id="PTHR43553:SF19">
    <property type="entry name" value="HMP_THIAMINE IMPORT ATP-BINDING PROTEIN YKOD-RELATED"/>
    <property type="match status" value="1"/>
</dbReference>
<organism evidence="9 10">
    <name type="scientific">Lentibacillus halophilus</name>
    <dbReference type="NCBI Taxonomy" id="295065"/>
    <lineage>
        <taxon>Bacteria</taxon>
        <taxon>Bacillati</taxon>
        <taxon>Bacillota</taxon>
        <taxon>Bacilli</taxon>
        <taxon>Bacillales</taxon>
        <taxon>Bacillaceae</taxon>
        <taxon>Lentibacillus</taxon>
    </lineage>
</organism>
<dbReference type="RefSeq" id="WP_343751058.1">
    <property type="nucleotide sequence ID" value="NZ_BAAADM010000011.1"/>
</dbReference>
<comment type="similarity">
    <text evidence="1">Belongs to the ABC transporter superfamily.</text>
</comment>
<protein>
    <submittedName>
        <fullName evidence="9">ABC transporter ATP-binding protein</fullName>
    </submittedName>
</protein>
<evidence type="ECO:0000313" key="9">
    <source>
        <dbReference type="EMBL" id="GAA0432038.1"/>
    </source>
</evidence>
<dbReference type="Gene3D" id="3.40.50.300">
    <property type="entry name" value="P-loop containing nucleotide triphosphate hydrolases"/>
    <property type="match status" value="2"/>
</dbReference>
<evidence type="ECO:0000256" key="6">
    <source>
        <dbReference type="ARBA" id="ARBA00022967"/>
    </source>
</evidence>
<dbReference type="InterPro" id="IPR050095">
    <property type="entry name" value="ECF_ABC_transporter_ATP-bd"/>
</dbReference>
<dbReference type="SUPFAM" id="SSF52540">
    <property type="entry name" value="P-loop containing nucleoside triphosphate hydrolases"/>
    <property type="match status" value="2"/>
</dbReference>
<dbReference type="InterPro" id="IPR015856">
    <property type="entry name" value="ABC_transpr_CbiO/EcfA_su"/>
</dbReference>
<dbReference type="PANTHER" id="PTHR43553">
    <property type="entry name" value="HEAVY METAL TRANSPORTER"/>
    <property type="match status" value="1"/>
</dbReference>
<feature type="domain" description="ABC transporter" evidence="8">
    <location>
        <begin position="7"/>
        <end position="234"/>
    </location>
</feature>